<dbReference type="AlphaFoldDB" id="A0A937LGL9"/>
<evidence type="ECO:0000313" key="9">
    <source>
        <dbReference type="Proteomes" id="UP000711391"/>
    </source>
</evidence>
<evidence type="ECO:0000259" key="7">
    <source>
        <dbReference type="Pfam" id="PF02771"/>
    </source>
</evidence>
<dbReference type="PANTHER" id="PTHR43884">
    <property type="entry name" value="ACYL-COA DEHYDROGENASE"/>
    <property type="match status" value="1"/>
</dbReference>
<organism evidence="8 9">
    <name type="scientific">SAR86 cluster bacterium</name>
    <dbReference type="NCBI Taxonomy" id="2030880"/>
    <lineage>
        <taxon>Bacteria</taxon>
        <taxon>Pseudomonadati</taxon>
        <taxon>Pseudomonadota</taxon>
        <taxon>Gammaproteobacteria</taxon>
        <taxon>SAR86 cluster</taxon>
    </lineage>
</organism>
<dbReference type="CDD" id="cd00567">
    <property type="entry name" value="ACAD"/>
    <property type="match status" value="1"/>
</dbReference>
<dbReference type="InterPro" id="IPR037069">
    <property type="entry name" value="AcylCoA_DH/ox_N_sf"/>
</dbReference>
<dbReference type="PANTHER" id="PTHR43884:SF20">
    <property type="entry name" value="ACYL-COA DEHYDROGENASE FADE28"/>
    <property type="match status" value="1"/>
</dbReference>
<dbReference type="EMBL" id="JADHQD010000001">
    <property type="protein sequence ID" value="MBL6817807.1"/>
    <property type="molecule type" value="Genomic_DNA"/>
</dbReference>
<gene>
    <name evidence="8" type="ORF">ISQ64_00170</name>
</gene>
<proteinExistence type="inferred from homology"/>
<dbReference type="InterPro" id="IPR009100">
    <property type="entry name" value="AcylCoA_DH/oxidase_NM_dom_sf"/>
</dbReference>
<evidence type="ECO:0000256" key="3">
    <source>
        <dbReference type="ARBA" id="ARBA00022630"/>
    </source>
</evidence>
<dbReference type="Gene3D" id="1.20.140.10">
    <property type="entry name" value="Butyryl-CoA Dehydrogenase, subunit A, domain 3"/>
    <property type="match status" value="1"/>
</dbReference>
<dbReference type="Gene3D" id="1.10.540.10">
    <property type="entry name" value="Acyl-CoA dehydrogenase/oxidase, N-terminal domain"/>
    <property type="match status" value="1"/>
</dbReference>
<reference evidence="8" key="1">
    <citation type="submission" date="2020-10" db="EMBL/GenBank/DDBJ databases">
        <title>Microbiome of the Black Sea water column analyzed by genome centric metagenomics.</title>
        <authorList>
            <person name="Cabello-Yeves P.J."/>
            <person name="Callieri C."/>
            <person name="Picazo A."/>
            <person name="Mehrshad M."/>
            <person name="Haro-Moreno J.M."/>
            <person name="Roda-Garcia J."/>
            <person name="Dzembekova N."/>
            <person name="Slabakova V."/>
            <person name="Slabakova N."/>
            <person name="Moncheva S."/>
            <person name="Rodriguez-Valera F."/>
        </authorList>
    </citation>
    <scope>NUCLEOTIDE SEQUENCE</scope>
    <source>
        <strain evidence="8">BS307-5m-G50</strain>
    </source>
</reference>
<feature type="domain" description="Acyl-CoA dehydrogenase/oxidase C-terminal" evidence="6">
    <location>
        <begin position="216"/>
        <end position="348"/>
    </location>
</feature>
<evidence type="ECO:0000256" key="4">
    <source>
        <dbReference type="ARBA" id="ARBA00022827"/>
    </source>
</evidence>
<evidence type="ECO:0000256" key="5">
    <source>
        <dbReference type="ARBA" id="ARBA00023002"/>
    </source>
</evidence>
<dbReference type="SUPFAM" id="SSF47203">
    <property type="entry name" value="Acyl-CoA dehydrogenase C-terminal domain-like"/>
    <property type="match status" value="1"/>
</dbReference>
<evidence type="ECO:0000313" key="8">
    <source>
        <dbReference type="EMBL" id="MBL6817807.1"/>
    </source>
</evidence>
<dbReference type="Proteomes" id="UP000711391">
    <property type="component" value="Unassembled WGS sequence"/>
</dbReference>
<dbReference type="InterPro" id="IPR036250">
    <property type="entry name" value="AcylCo_DH-like_C"/>
</dbReference>
<keyword evidence="4" id="KW-0274">FAD</keyword>
<comment type="caution">
    <text evidence="8">The sequence shown here is derived from an EMBL/GenBank/DDBJ whole genome shotgun (WGS) entry which is preliminary data.</text>
</comment>
<dbReference type="SUPFAM" id="SSF56645">
    <property type="entry name" value="Acyl-CoA dehydrogenase NM domain-like"/>
    <property type="match status" value="1"/>
</dbReference>
<evidence type="ECO:0000256" key="1">
    <source>
        <dbReference type="ARBA" id="ARBA00001974"/>
    </source>
</evidence>
<dbReference type="Pfam" id="PF00441">
    <property type="entry name" value="Acyl-CoA_dh_1"/>
    <property type="match status" value="1"/>
</dbReference>
<dbReference type="GO" id="GO:0003995">
    <property type="term" value="F:acyl-CoA dehydrogenase activity"/>
    <property type="evidence" value="ECO:0007669"/>
    <property type="project" value="TreeGrafter"/>
</dbReference>
<dbReference type="Pfam" id="PF02771">
    <property type="entry name" value="Acyl-CoA_dh_N"/>
    <property type="match status" value="1"/>
</dbReference>
<keyword evidence="5" id="KW-0560">Oxidoreductase</keyword>
<dbReference type="GO" id="GO:0050660">
    <property type="term" value="F:flavin adenine dinucleotide binding"/>
    <property type="evidence" value="ECO:0007669"/>
    <property type="project" value="InterPro"/>
</dbReference>
<protein>
    <submittedName>
        <fullName evidence="8">Acyl-CoA/acyl-ACP dehydrogenase</fullName>
    </submittedName>
</protein>
<evidence type="ECO:0000259" key="6">
    <source>
        <dbReference type="Pfam" id="PF00441"/>
    </source>
</evidence>
<name>A0A937LGL9_9GAMM</name>
<feature type="domain" description="Acyl-CoA dehydrogenase/oxidase N-terminal" evidence="7">
    <location>
        <begin position="6"/>
        <end position="118"/>
    </location>
</feature>
<evidence type="ECO:0000256" key="2">
    <source>
        <dbReference type="ARBA" id="ARBA00009347"/>
    </source>
</evidence>
<keyword evidence="3" id="KW-0285">Flavoprotein</keyword>
<comment type="similarity">
    <text evidence="2">Belongs to the acyl-CoA dehydrogenase family.</text>
</comment>
<accession>A0A937LGL9</accession>
<comment type="cofactor">
    <cofactor evidence="1">
        <name>FAD</name>
        <dbReference type="ChEBI" id="CHEBI:57692"/>
    </cofactor>
</comment>
<sequence>MNLDFSDDQKFLQSEARKFLEKEETIKRNRNILETTESLDIDLWNKIVDLGWTGIRIPEEHGGLGLGHLELCVIAEELGRFLAPVPFSSSVYLFTEVLIRYADEDIKKDLLPKLVTGEVIGTVAVTEDFLAPSSSNITTKVENNLISGKKIAVPDGDVATHSIVVCKSEKGIDLRLIEHECKSIRINPQDSVDGSRGHFSIELENTPSKLIGGEDNGWELYESIINQAAVLFSFEQIGGSQAALDMAVNYANERYAFGKPIGSYQGIKHKLADMYVALTLAKSNSYYAAWALSSDSSDLPVAAATARVSATKAFELCSKENIQTHGGNGFTWEYDCHLFYKRSKLLSLNIGSLGNWKEKLVSNLEKSNIN</sequence>
<dbReference type="InterPro" id="IPR013786">
    <property type="entry name" value="AcylCoA_DH/ox_N"/>
</dbReference>
<dbReference type="InterPro" id="IPR009075">
    <property type="entry name" value="AcylCo_DH/oxidase_C"/>
</dbReference>